<dbReference type="OrthoDB" id="8954273at2759"/>
<feature type="region of interest" description="Disordered" evidence="1">
    <location>
        <begin position="451"/>
        <end position="498"/>
    </location>
</feature>
<keyword evidence="3" id="KW-1185">Reference proteome</keyword>
<evidence type="ECO:0000313" key="3">
    <source>
        <dbReference type="Proteomes" id="UP000677803"/>
    </source>
</evidence>
<reference evidence="2" key="1">
    <citation type="submission" date="2021-05" db="EMBL/GenBank/DDBJ databases">
        <authorList>
            <person name="Tigano A."/>
        </authorList>
    </citation>
    <scope>NUCLEOTIDE SEQUENCE</scope>
</reference>
<protein>
    <submittedName>
        <fullName evidence="2">(Atlantic silverside) hypothetical protein</fullName>
    </submittedName>
</protein>
<evidence type="ECO:0000256" key="1">
    <source>
        <dbReference type="SAM" id="MobiDB-lite"/>
    </source>
</evidence>
<feature type="compositionally biased region" description="Basic and acidic residues" evidence="1">
    <location>
        <begin position="452"/>
        <end position="475"/>
    </location>
</feature>
<gene>
    <name evidence="2" type="ORF">MMEN_LOCUS5780</name>
</gene>
<comment type="caution">
    <text evidence="2">The sequence shown here is derived from an EMBL/GenBank/DDBJ whole genome shotgun (WGS) entry which is preliminary data.</text>
</comment>
<feature type="region of interest" description="Disordered" evidence="1">
    <location>
        <begin position="103"/>
        <end position="139"/>
    </location>
</feature>
<sequence length="576" mass="61194">MFRHVEYAGGDKTAGAALVPGADRPSSCPASPCPGVLCVADEEAAGQREEGFDAGGRDAVEEKEVCAAGSDTHVDARGVKRTLGGDAGVADGVGKAAVAQEAPPTLNHGHHHRHQEAQGRGGRHEGRQQADRQQGPGLKHLKQLLFSVTTQTERELPDIKVSTGGRQRHHVGHGVVGGPGLRRRAPPPQHHAVHQRAQQEVEVAQHDQAQPHLHQGGGLLQAAATHTWGGTGWVKEPSQMMLHHQRGCMDHVRGRRVRGTAGGARKGFLHRISPVPPQHHTQTNMIEDFTNVEHHTQDRRTHHKVRENRLLRGAGYVAVHPVWTGAGVTLDSPGKLEAVVDTVEQVEKSDLKAGFGEETQQVGPPEAAVLLAGVGVELGALAVLLAVLVLPLLPIGHVQYHHEGRAGDEDELKGPEASVRDGEVVVIADVGAAWLAGVAFKVPLVIAPDPLSGDHKDQHPKDKDHRQPDPPEARHVKGHHKGGAGDEDQLEGPESGVGDGEVMVVADVVAAGLEGVAVKVLLLVRPHLLAGHKNDQQPEDENDGQPDTAKRGGILVDPAEEPLQESPVHGVVLKSH</sequence>
<dbReference type="Proteomes" id="UP000677803">
    <property type="component" value="Unassembled WGS sequence"/>
</dbReference>
<evidence type="ECO:0000313" key="2">
    <source>
        <dbReference type="EMBL" id="CAG5883601.1"/>
    </source>
</evidence>
<feature type="region of interest" description="Disordered" evidence="1">
    <location>
        <begin position="532"/>
        <end position="576"/>
    </location>
</feature>
<dbReference type="EMBL" id="CAJRST010005557">
    <property type="protein sequence ID" value="CAG5883601.1"/>
    <property type="molecule type" value="Genomic_DNA"/>
</dbReference>
<organism evidence="2 3">
    <name type="scientific">Menidia menidia</name>
    <name type="common">Atlantic silverside</name>
    <dbReference type="NCBI Taxonomy" id="238744"/>
    <lineage>
        <taxon>Eukaryota</taxon>
        <taxon>Metazoa</taxon>
        <taxon>Chordata</taxon>
        <taxon>Craniata</taxon>
        <taxon>Vertebrata</taxon>
        <taxon>Euteleostomi</taxon>
        <taxon>Actinopterygii</taxon>
        <taxon>Neopterygii</taxon>
        <taxon>Teleostei</taxon>
        <taxon>Neoteleostei</taxon>
        <taxon>Acanthomorphata</taxon>
        <taxon>Ovalentaria</taxon>
        <taxon>Atherinomorphae</taxon>
        <taxon>Atheriniformes</taxon>
        <taxon>Atherinopsidae</taxon>
        <taxon>Menidiinae</taxon>
        <taxon>Menidia</taxon>
    </lineage>
</organism>
<name>A0A8S4AQN1_9TELE</name>
<accession>A0A8S4AQN1</accession>
<proteinExistence type="predicted"/>
<dbReference type="AlphaFoldDB" id="A0A8S4AQN1"/>
<feature type="region of interest" description="Disordered" evidence="1">
    <location>
        <begin position="162"/>
        <end position="207"/>
    </location>
</feature>